<dbReference type="SUPFAM" id="SSF52172">
    <property type="entry name" value="CheY-like"/>
    <property type="match status" value="1"/>
</dbReference>
<dbReference type="PROSITE" id="PS50930">
    <property type="entry name" value="HTH_LYTTR"/>
    <property type="match status" value="1"/>
</dbReference>
<evidence type="ECO:0000313" key="6">
    <source>
        <dbReference type="Proteomes" id="UP000240572"/>
    </source>
</evidence>
<dbReference type="GO" id="GO:0005829">
    <property type="term" value="C:cytosol"/>
    <property type="evidence" value="ECO:0007669"/>
    <property type="project" value="TreeGrafter"/>
</dbReference>
<proteinExistence type="predicted"/>
<evidence type="ECO:0000259" key="3">
    <source>
        <dbReference type="PROSITE" id="PS50110"/>
    </source>
</evidence>
<dbReference type="PROSITE" id="PS50110">
    <property type="entry name" value="RESPONSE_REGULATORY"/>
    <property type="match status" value="1"/>
</dbReference>
<dbReference type="PANTHER" id="PTHR48111:SF17">
    <property type="entry name" value="TRANSCRIPTIONAL REGULATORY PROTEIN YPDB"/>
    <property type="match status" value="1"/>
</dbReference>
<feature type="domain" description="HTH LytTR-type" evidence="4">
    <location>
        <begin position="138"/>
        <end position="239"/>
    </location>
</feature>
<name>A0A2P8D6A2_9BACT</name>
<comment type="caution">
    <text evidence="5">The sequence shown here is derived from an EMBL/GenBank/DDBJ whole genome shotgun (WGS) entry which is preliminary data.</text>
</comment>
<feature type="modified residue" description="4-aspartylphosphate" evidence="2">
    <location>
        <position position="54"/>
    </location>
</feature>
<dbReference type="InterPro" id="IPR007492">
    <property type="entry name" value="LytTR_DNA-bd_dom"/>
</dbReference>
<dbReference type="Proteomes" id="UP000240572">
    <property type="component" value="Unassembled WGS sequence"/>
</dbReference>
<dbReference type="GO" id="GO:0032993">
    <property type="term" value="C:protein-DNA complex"/>
    <property type="evidence" value="ECO:0007669"/>
    <property type="project" value="TreeGrafter"/>
</dbReference>
<dbReference type="RefSeq" id="WP_106522928.1">
    <property type="nucleotide sequence ID" value="NZ_PYGD01000003.1"/>
</dbReference>
<dbReference type="SMART" id="SM00850">
    <property type="entry name" value="LytTR"/>
    <property type="match status" value="1"/>
</dbReference>
<dbReference type="Gene3D" id="3.40.50.2300">
    <property type="match status" value="1"/>
</dbReference>
<dbReference type="PANTHER" id="PTHR48111">
    <property type="entry name" value="REGULATOR OF RPOS"/>
    <property type="match status" value="1"/>
</dbReference>
<dbReference type="EMBL" id="PYGD01000003">
    <property type="protein sequence ID" value="PSK92750.1"/>
    <property type="molecule type" value="Genomic_DNA"/>
</dbReference>
<dbReference type="SMART" id="SM00448">
    <property type="entry name" value="REC"/>
    <property type="match status" value="1"/>
</dbReference>
<keyword evidence="2" id="KW-0597">Phosphoprotein</keyword>
<feature type="domain" description="Response regulatory" evidence="3">
    <location>
        <begin position="3"/>
        <end position="114"/>
    </location>
</feature>
<evidence type="ECO:0000256" key="1">
    <source>
        <dbReference type="ARBA" id="ARBA00023125"/>
    </source>
</evidence>
<keyword evidence="1" id="KW-0238">DNA-binding</keyword>
<dbReference type="InterPro" id="IPR001789">
    <property type="entry name" value="Sig_transdc_resp-reg_receiver"/>
</dbReference>
<accession>A0A2P8D6A2</accession>
<dbReference type="InterPro" id="IPR039420">
    <property type="entry name" value="WalR-like"/>
</dbReference>
<dbReference type="Pfam" id="PF00072">
    <property type="entry name" value="Response_reg"/>
    <property type="match status" value="1"/>
</dbReference>
<dbReference type="OrthoDB" id="9787344at2"/>
<dbReference type="InterPro" id="IPR011006">
    <property type="entry name" value="CheY-like_superfamily"/>
</dbReference>
<evidence type="ECO:0000259" key="4">
    <source>
        <dbReference type="PROSITE" id="PS50930"/>
    </source>
</evidence>
<evidence type="ECO:0000256" key="2">
    <source>
        <dbReference type="PROSITE-ProRule" id="PRU00169"/>
    </source>
</evidence>
<dbReference type="Pfam" id="PF04397">
    <property type="entry name" value="LytTR"/>
    <property type="match status" value="1"/>
</dbReference>
<sequence length="239" mass="26876">MLRCIAIDDEPLALALLADNIGKVPYLQLVATCGDAFEAVKAMQEHTVDLVFADIQMPGLTGLQFIDSLPVKPLVILITAYQEYALEGYSLSVVDYLLKPVDLLRFMTACNKALELFQLRNAATRQQPGYAAPAPDYFFLNVDYSLLKILFSDIIWIEGLRDYVKIYLKSAPNKPVVARSSIKAMEEQLPGARFIRIHKSYIVSIDSITAIRKNSVFIKEYELTIGETYRTVIRNLTGM</sequence>
<protein>
    <submittedName>
        <fullName evidence="5">LytTR family two component transcriptional regulator</fullName>
    </submittedName>
</protein>
<dbReference type="GO" id="GO:0000976">
    <property type="term" value="F:transcription cis-regulatory region binding"/>
    <property type="evidence" value="ECO:0007669"/>
    <property type="project" value="TreeGrafter"/>
</dbReference>
<dbReference type="AlphaFoldDB" id="A0A2P8D6A2"/>
<evidence type="ECO:0000313" key="5">
    <source>
        <dbReference type="EMBL" id="PSK92750.1"/>
    </source>
</evidence>
<organism evidence="5 6">
    <name type="scientific">Taibaiella chishuiensis</name>
    <dbReference type="NCBI Taxonomy" id="1434707"/>
    <lineage>
        <taxon>Bacteria</taxon>
        <taxon>Pseudomonadati</taxon>
        <taxon>Bacteroidota</taxon>
        <taxon>Chitinophagia</taxon>
        <taxon>Chitinophagales</taxon>
        <taxon>Chitinophagaceae</taxon>
        <taxon>Taibaiella</taxon>
    </lineage>
</organism>
<gene>
    <name evidence="5" type="ORF">B0I18_103332</name>
</gene>
<dbReference type="Gene3D" id="2.40.50.1020">
    <property type="entry name" value="LytTr DNA-binding domain"/>
    <property type="match status" value="1"/>
</dbReference>
<dbReference type="GO" id="GO:0006355">
    <property type="term" value="P:regulation of DNA-templated transcription"/>
    <property type="evidence" value="ECO:0007669"/>
    <property type="project" value="TreeGrafter"/>
</dbReference>
<dbReference type="GO" id="GO:0000156">
    <property type="term" value="F:phosphorelay response regulator activity"/>
    <property type="evidence" value="ECO:0007669"/>
    <property type="project" value="TreeGrafter"/>
</dbReference>
<keyword evidence="6" id="KW-1185">Reference proteome</keyword>
<reference evidence="5 6" key="1">
    <citation type="submission" date="2018-03" db="EMBL/GenBank/DDBJ databases">
        <title>Genomic Encyclopedia of Type Strains, Phase III (KMG-III): the genomes of soil and plant-associated and newly described type strains.</title>
        <authorList>
            <person name="Whitman W."/>
        </authorList>
    </citation>
    <scope>NUCLEOTIDE SEQUENCE [LARGE SCALE GENOMIC DNA]</scope>
    <source>
        <strain evidence="5 6">CGMCC 1.12700</strain>
    </source>
</reference>